<accession>A0A7I8CYF1</accession>
<evidence type="ECO:0000256" key="1">
    <source>
        <dbReference type="ARBA" id="ARBA00006709"/>
    </source>
</evidence>
<organism evidence="4 5">
    <name type="scientific">Solibaculum mannosilyticum</name>
    <dbReference type="NCBI Taxonomy" id="2780922"/>
    <lineage>
        <taxon>Bacteria</taxon>
        <taxon>Bacillati</taxon>
        <taxon>Bacillota</taxon>
        <taxon>Clostridia</taxon>
        <taxon>Eubacteriales</taxon>
        <taxon>Oscillospiraceae</taxon>
        <taxon>Solibaculum</taxon>
    </lineage>
</organism>
<keyword evidence="3" id="KW-0406">Ion transport</keyword>
<dbReference type="PANTHER" id="PTHR38682">
    <property type="entry name" value="V-TYPE ATP SYNTHASE SUBUNIT C"/>
    <property type="match status" value="1"/>
</dbReference>
<dbReference type="GO" id="GO:0046961">
    <property type="term" value="F:proton-transporting ATPase activity, rotational mechanism"/>
    <property type="evidence" value="ECO:0007669"/>
    <property type="project" value="InterPro"/>
</dbReference>
<dbReference type="InterPro" id="IPR035067">
    <property type="entry name" value="V-type_ATPase_csu/dsu"/>
</dbReference>
<dbReference type="Gene3D" id="1.20.1690.10">
    <property type="entry name" value="V-type ATP synthase subunit C domain"/>
    <property type="match status" value="2"/>
</dbReference>
<comment type="similarity">
    <text evidence="1">Belongs to the V-ATPase V0D/AC39 subunit family.</text>
</comment>
<evidence type="ECO:0000256" key="2">
    <source>
        <dbReference type="ARBA" id="ARBA00022448"/>
    </source>
</evidence>
<dbReference type="PANTHER" id="PTHR38682:SF1">
    <property type="entry name" value="V-TYPE ATP SYNTHASE SUBUNIT C"/>
    <property type="match status" value="1"/>
</dbReference>
<gene>
    <name evidence="4" type="primary">atpC</name>
    <name evidence="4" type="ORF">C12CBH8_01370</name>
</gene>
<dbReference type="InterPro" id="IPR002843">
    <property type="entry name" value="ATPase_V0-cplx_csu/dsu"/>
</dbReference>
<dbReference type="SUPFAM" id="SSF103486">
    <property type="entry name" value="V-type ATP synthase subunit C"/>
    <property type="match status" value="1"/>
</dbReference>
<dbReference type="InterPro" id="IPR050873">
    <property type="entry name" value="V-ATPase_V0D/AC39_subunit"/>
</dbReference>
<proteinExistence type="inferred from homology"/>
<protein>
    <submittedName>
        <fullName evidence="4">ATP synthase subunit C</fullName>
    </submittedName>
</protein>
<dbReference type="InterPro" id="IPR036079">
    <property type="entry name" value="ATPase_csu/dsu_sf"/>
</dbReference>
<evidence type="ECO:0000313" key="4">
    <source>
        <dbReference type="EMBL" id="BCI59498.1"/>
    </source>
</evidence>
<keyword evidence="2" id="KW-0813">Transport</keyword>
<dbReference type="Pfam" id="PF01992">
    <property type="entry name" value="vATP-synt_AC39"/>
    <property type="match status" value="1"/>
</dbReference>
<evidence type="ECO:0000256" key="3">
    <source>
        <dbReference type="ARBA" id="ARBA00023065"/>
    </source>
</evidence>
<reference evidence="5" key="1">
    <citation type="submission" date="2020-07" db="EMBL/GenBank/DDBJ databases">
        <title>Complete genome sequencing of Clostridia bacterium strain 12CBH8.</title>
        <authorList>
            <person name="Sakamoto M."/>
            <person name="Murakami T."/>
            <person name="Mori H."/>
        </authorList>
    </citation>
    <scope>NUCLEOTIDE SEQUENCE [LARGE SCALE GENOMIC DNA]</scope>
    <source>
        <strain evidence="5">12CBH8</strain>
    </source>
</reference>
<dbReference type="EMBL" id="AP023321">
    <property type="protein sequence ID" value="BCI59498.1"/>
    <property type="molecule type" value="Genomic_DNA"/>
</dbReference>
<dbReference type="InterPro" id="IPR044911">
    <property type="entry name" value="V-type_ATPase_csu/dsu_dom_3"/>
</dbReference>
<evidence type="ECO:0000313" key="5">
    <source>
        <dbReference type="Proteomes" id="UP000593890"/>
    </source>
</evidence>
<dbReference type="RefSeq" id="WP_099323044.1">
    <property type="nucleotide sequence ID" value="NZ_AP023321.1"/>
</dbReference>
<keyword evidence="5" id="KW-1185">Reference proteome</keyword>
<dbReference type="Proteomes" id="UP000593890">
    <property type="component" value="Chromosome"/>
</dbReference>
<sequence length="327" mass="36513">MAIKDTNYVYAVANIRVKEMGLLTRSDVDAMLAAPTLEDAVRLLEDKGWQGADRLEPWQFETILTNELQDAWEYVRGLSPQPEVFDLLLYPNDFHNLKACIKGAYANVPVDGLFLQPSVLDPEEMNRCIQKGERDKLPDLVREPAQRAYEILSHTGDGQLCDVLLDRACLDAIQKAADGSKSKWMTELGHIMVDTANIKTSVRACRTGKGLDFLQQAIAPCSGFDREELIKSALQGEQALREFLSHTSYAQGIELLADSLSPFEKWCDDLVLKQMLPTKLTAFGEGPLAAYLMAKQAEIKTVRIVLLGKQGGVPQDVIRERVRELYG</sequence>
<name>A0A7I8CYF1_9FIRM</name>
<dbReference type="Gene3D" id="1.10.132.50">
    <property type="entry name" value="ATP synthase (C/AC39) subunit, domain 3"/>
    <property type="match status" value="1"/>
</dbReference>
<dbReference type="KEGG" id="sman:C12CBH8_01370"/>
<dbReference type="AlphaFoldDB" id="A0A7I8CYF1"/>